<dbReference type="AlphaFoldDB" id="A0A0G0Y2H1"/>
<dbReference type="EMBL" id="LCCN01000025">
    <property type="protein sequence ID" value="KKS30980.1"/>
    <property type="molecule type" value="Genomic_DNA"/>
</dbReference>
<feature type="region of interest" description="Disordered" evidence="1">
    <location>
        <begin position="1"/>
        <end position="53"/>
    </location>
</feature>
<feature type="compositionally biased region" description="Basic and acidic residues" evidence="1">
    <location>
        <begin position="18"/>
        <end position="30"/>
    </location>
</feature>
<proteinExistence type="predicted"/>
<sequence>MPKKSVEPTGGESGMPDFEIKKNSDRSLKRVEKKGKKTKPVEDEPVEVDVVENSSVEASEELKNEIRAVWGPVSEHLDDLDPAGVDLVVSTGIDWGWFDKSEPTTQFGDMIKRCDELFGKIDSGLSEVEASELLDVAKQLKGCLDYVDKIKQPLSAVNPKIIVEPTPVSAPAPAPEPKPVAATIDVTPASTPDVNPVSTPDVVPAKDVEPVEELTREKIVGAVEYGLDIVKKELRHAKGEMHDRMQWVLDAVNPALVEAGRDPNGKIKVGTDGHVQYEGVPVDDLIEVLDEIAKTNTKDKTKIEDVIKLLSDNSESYFDAHPAMKGKLGENWDQQHWRTQLEAYYISKDVRATGNTDEDYKKAMDVMNKRRELDLSKFVAAKKDTKPDKAYSLADVKGISAPQSVDVVGVAPVVGKAATVVETLVDSEWSSSYHKAQNEKVPDTGPLSKMTERELAQWRQYNDWVMCLAAASEGGLAQLADANIEDQKVFNDMVRGLVESFAVHGKIYENPKTGDVLKLDYADLDGRTCIKLFTLAGFKAELKEGRKNQGNVGFAIPGKSLPDAFNTDTGGREGFGFKVSMPKGELNKWANMAFNTVRGVTTVLDHHAWFSDPDSSAAGKLYKWLTDYGYLKRTNELDRVLDFVTAIDSASYFGYSFNKRGDKKIQLENKKIFDESPRTLIGMVQFVPYSNFDKLFEFVSDKNFDATKQLTKEQMVDLGIIPPDTDFDPIDATVDKIVSEHGKFPDDLSKEIAGNNYFKEKLKVVETPLEMKKLEQDGLVFSVQQPDGKPIKVAISLRGTEHVLSTGFKGAVAHSADIFVDWNVGRQSFFISGAFKLPDEIDKVPGLGHGDGVHWVRRTMLIKPLTEKGKRITPLKIKLGNLLDQLVGEDWQPTGALKDFIEKQKSTR</sequence>
<comment type="caution">
    <text evidence="2">The sequence shown here is derived from an EMBL/GenBank/DDBJ whole genome shotgun (WGS) entry which is preliminary data.</text>
</comment>
<name>A0A0G0Y2H1_9BACT</name>
<reference evidence="2 3" key="1">
    <citation type="journal article" date="2015" name="Nature">
        <title>rRNA introns, odd ribosomes, and small enigmatic genomes across a large radiation of phyla.</title>
        <authorList>
            <person name="Brown C.T."/>
            <person name="Hug L.A."/>
            <person name="Thomas B.C."/>
            <person name="Sharon I."/>
            <person name="Castelle C.J."/>
            <person name="Singh A."/>
            <person name="Wilkins M.J."/>
            <person name="Williams K.H."/>
            <person name="Banfield J.F."/>
        </authorList>
    </citation>
    <scope>NUCLEOTIDE SEQUENCE [LARGE SCALE GENOMIC DNA]</scope>
</reference>
<protein>
    <submittedName>
        <fullName evidence="2">Uncharacterized protein</fullName>
    </submittedName>
</protein>
<evidence type="ECO:0000313" key="2">
    <source>
        <dbReference type="EMBL" id="KKS30980.1"/>
    </source>
</evidence>
<evidence type="ECO:0000256" key="1">
    <source>
        <dbReference type="SAM" id="MobiDB-lite"/>
    </source>
</evidence>
<dbReference type="Proteomes" id="UP000034160">
    <property type="component" value="Unassembled WGS sequence"/>
</dbReference>
<organism evidence="2 3">
    <name type="scientific">Candidatus Amesbacteria bacterium GW2011_GWA2_42_12</name>
    <dbReference type="NCBI Taxonomy" id="1618356"/>
    <lineage>
        <taxon>Bacteria</taxon>
        <taxon>Candidatus Amesiibacteriota</taxon>
    </lineage>
</organism>
<accession>A0A0G0Y2H1</accession>
<gene>
    <name evidence="2" type="ORF">UU93_C0025G0004</name>
</gene>
<dbReference type="STRING" id="1618356.UU93_C0025G0004"/>
<evidence type="ECO:0000313" key="3">
    <source>
        <dbReference type="Proteomes" id="UP000034160"/>
    </source>
</evidence>